<evidence type="ECO:0000313" key="3">
    <source>
        <dbReference type="Proteomes" id="UP000668403"/>
    </source>
</evidence>
<organism evidence="2 3">
    <name type="scientific">Leucobacter tardus</name>
    <dbReference type="NCBI Taxonomy" id="501483"/>
    <lineage>
        <taxon>Bacteria</taxon>
        <taxon>Bacillati</taxon>
        <taxon>Actinomycetota</taxon>
        <taxon>Actinomycetes</taxon>
        <taxon>Micrococcales</taxon>
        <taxon>Microbacteriaceae</taxon>
        <taxon>Leucobacter</taxon>
    </lineage>
</organism>
<feature type="region of interest" description="Disordered" evidence="1">
    <location>
        <begin position="182"/>
        <end position="208"/>
    </location>
</feature>
<evidence type="ECO:0000313" key="2">
    <source>
        <dbReference type="EMBL" id="MBO2989928.1"/>
    </source>
</evidence>
<dbReference type="AlphaFoldDB" id="A0A939QEZ1"/>
<gene>
    <name evidence="2" type="ORF">J4H85_07960</name>
</gene>
<dbReference type="Proteomes" id="UP000668403">
    <property type="component" value="Unassembled WGS sequence"/>
</dbReference>
<dbReference type="EMBL" id="JAGFBF010000005">
    <property type="protein sequence ID" value="MBO2989928.1"/>
    <property type="molecule type" value="Genomic_DNA"/>
</dbReference>
<comment type="caution">
    <text evidence="2">The sequence shown here is derived from an EMBL/GenBank/DDBJ whole genome shotgun (WGS) entry which is preliminary data.</text>
</comment>
<name>A0A939QEZ1_9MICO</name>
<dbReference type="RefSeq" id="WP_208238529.1">
    <property type="nucleotide sequence ID" value="NZ_BAAAQU010000002.1"/>
</dbReference>
<sequence>MKAQEAAALPPEERPDWYRPSQGAGNGSTAAPRFTEDNAEQLGSGYRSPRVYSQLAAALVAGLIEQRPDLTAHPEALASWGDAEARAALLRSYLDEHGMFGDDGDPRDKLLTQLDRFERRAADARQRLGLDPRSEAELALLRAKALREGQLTPAVDLGQLAETGRAALDNSDPVRAALERVRAEAEVDRATDLTRPAKPDTDDERSTT</sequence>
<reference evidence="2" key="1">
    <citation type="submission" date="2021-03" db="EMBL/GenBank/DDBJ databases">
        <title>Leucobacter chromiisoli sp. nov., isolated from chromium-containing soil of chemical plant.</title>
        <authorList>
            <person name="Xu Z."/>
        </authorList>
    </citation>
    <scope>NUCLEOTIDE SEQUENCE</scope>
    <source>
        <strain evidence="2">K 70/01</strain>
    </source>
</reference>
<feature type="region of interest" description="Disordered" evidence="1">
    <location>
        <begin position="1"/>
        <end position="45"/>
    </location>
</feature>
<evidence type="ECO:0000256" key="1">
    <source>
        <dbReference type="SAM" id="MobiDB-lite"/>
    </source>
</evidence>
<keyword evidence="3" id="KW-1185">Reference proteome</keyword>
<proteinExistence type="predicted"/>
<protein>
    <submittedName>
        <fullName evidence="2">Uncharacterized protein</fullName>
    </submittedName>
</protein>
<accession>A0A939QEZ1</accession>